<dbReference type="OrthoDB" id="10017160at2759"/>
<reference evidence="2" key="2">
    <citation type="submission" date="2017-10" db="EMBL/GenBank/DDBJ databases">
        <title>Ladona fulva Genome sequencing and assembly.</title>
        <authorList>
            <person name="Murali S."/>
            <person name="Richards S."/>
            <person name="Bandaranaike D."/>
            <person name="Bellair M."/>
            <person name="Blankenburg K."/>
            <person name="Chao H."/>
            <person name="Dinh H."/>
            <person name="Doddapaneni H."/>
            <person name="Dugan-Rocha S."/>
            <person name="Elkadiri S."/>
            <person name="Gnanaolivu R."/>
            <person name="Hernandez B."/>
            <person name="Skinner E."/>
            <person name="Javaid M."/>
            <person name="Lee S."/>
            <person name="Li M."/>
            <person name="Ming W."/>
            <person name="Munidasa M."/>
            <person name="Muniz J."/>
            <person name="Nguyen L."/>
            <person name="Hughes D."/>
            <person name="Osuji N."/>
            <person name="Pu L.-L."/>
            <person name="Puazo M."/>
            <person name="Qu C."/>
            <person name="Quiroz J."/>
            <person name="Raj R."/>
            <person name="Weissenberger G."/>
            <person name="Xin Y."/>
            <person name="Zou X."/>
            <person name="Han Y."/>
            <person name="Worley K."/>
            <person name="Muzny D."/>
            <person name="Gibbs R."/>
        </authorList>
    </citation>
    <scope>NUCLEOTIDE SEQUENCE</scope>
    <source>
        <strain evidence="2">Sampled in the wild</strain>
    </source>
</reference>
<dbReference type="PANTHER" id="PTHR46060:SF1">
    <property type="entry name" value="MARINER MOS1 TRANSPOSASE-LIKE PROTEIN"/>
    <property type="match status" value="1"/>
</dbReference>
<protein>
    <recommendedName>
        <fullName evidence="4">Transposase</fullName>
    </recommendedName>
</protein>
<reference evidence="2" key="1">
    <citation type="submission" date="2013-04" db="EMBL/GenBank/DDBJ databases">
        <authorList>
            <person name="Qu J."/>
            <person name="Murali S.C."/>
            <person name="Bandaranaike D."/>
            <person name="Bellair M."/>
            <person name="Blankenburg K."/>
            <person name="Chao H."/>
            <person name="Dinh H."/>
            <person name="Doddapaneni H."/>
            <person name="Downs B."/>
            <person name="Dugan-Rocha S."/>
            <person name="Elkadiri S."/>
            <person name="Gnanaolivu R.D."/>
            <person name="Hernandez B."/>
            <person name="Javaid M."/>
            <person name="Jayaseelan J.C."/>
            <person name="Lee S."/>
            <person name="Li M."/>
            <person name="Ming W."/>
            <person name="Munidasa M."/>
            <person name="Muniz J."/>
            <person name="Nguyen L."/>
            <person name="Ongeri F."/>
            <person name="Osuji N."/>
            <person name="Pu L.-L."/>
            <person name="Puazo M."/>
            <person name="Qu C."/>
            <person name="Quiroz J."/>
            <person name="Raj R."/>
            <person name="Weissenberger G."/>
            <person name="Xin Y."/>
            <person name="Zou X."/>
            <person name="Han Y."/>
            <person name="Richards S."/>
            <person name="Worley K."/>
            <person name="Muzny D."/>
            <person name="Gibbs R."/>
        </authorList>
    </citation>
    <scope>NUCLEOTIDE SEQUENCE</scope>
    <source>
        <strain evidence="2">Sampled in the wild</strain>
    </source>
</reference>
<name>A0A8K0NV29_LADFU</name>
<dbReference type="Proteomes" id="UP000792457">
    <property type="component" value="Unassembled WGS sequence"/>
</dbReference>
<feature type="region of interest" description="Disordered" evidence="1">
    <location>
        <begin position="1"/>
        <end position="20"/>
    </location>
</feature>
<gene>
    <name evidence="2" type="ORF">J437_LFUL000719</name>
</gene>
<dbReference type="EMBL" id="KZ308149">
    <property type="protein sequence ID" value="KAG8223011.1"/>
    <property type="molecule type" value="Genomic_DNA"/>
</dbReference>
<accession>A0A8K0NV29</accession>
<feature type="compositionally biased region" description="Basic and acidic residues" evidence="1">
    <location>
        <begin position="1"/>
        <end position="10"/>
    </location>
</feature>
<sequence length="122" mass="14253">MAEARRDPTERPATATDPDILNRTDAIIRADRRVTTEKLALQLSVSKGKDHRFRRKIIFSELLERFHHEGKAFLSRIITGDETWVHHFEHETETLEWRHPHSPKKKKFKTVPSAGEVMITAF</sequence>
<dbReference type="PANTHER" id="PTHR46060">
    <property type="entry name" value="MARINER MOS1 TRANSPOSASE-LIKE PROTEIN"/>
    <property type="match status" value="1"/>
</dbReference>
<dbReference type="Gene3D" id="3.30.420.10">
    <property type="entry name" value="Ribonuclease H-like superfamily/Ribonuclease H"/>
    <property type="match status" value="1"/>
</dbReference>
<dbReference type="InterPro" id="IPR052709">
    <property type="entry name" value="Transposase-MT_Hybrid"/>
</dbReference>
<dbReference type="InterPro" id="IPR036397">
    <property type="entry name" value="RNaseH_sf"/>
</dbReference>
<dbReference type="AlphaFoldDB" id="A0A8K0NV29"/>
<evidence type="ECO:0000313" key="2">
    <source>
        <dbReference type="EMBL" id="KAG8223011.1"/>
    </source>
</evidence>
<evidence type="ECO:0000256" key="1">
    <source>
        <dbReference type="SAM" id="MobiDB-lite"/>
    </source>
</evidence>
<evidence type="ECO:0008006" key="4">
    <source>
        <dbReference type="Google" id="ProtNLM"/>
    </source>
</evidence>
<comment type="caution">
    <text evidence="2">The sequence shown here is derived from an EMBL/GenBank/DDBJ whole genome shotgun (WGS) entry which is preliminary data.</text>
</comment>
<organism evidence="2 3">
    <name type="scientific">Ladona fulva</name>
    <name type="common">Scarce chaser dragonfly</name>
    <name type="synonym">Libellula fulva</name>
    <dbReference type="NCBI Taxonomy" id="123851"/>
    <lineage>
        <taxon>Eukaryota</taxon>
        <taxon>Metazoa</taxon>
        <taxon>Ecdysozoa</taxon>
        <taxon>Arthropoda</taxon>
        <taxon>Hexapoda</taxon>
        <taxon>Insecta</taxon>
        <taxon>Pterygota</taxon>
        <taxon>Palaeoptera</taxon>
        <taxon>Odonata</taxon>
        <taxon>Epiprocta</taxon>
        <taxon>Anisoptera</taxon>
        <taxon>Libelluloidea</taxon>
        <taxon>Libellulidae</taxon>
        <taxon>Ladona</taxon>
    </lineage>
</organism>
<dbReference type="GO" id="GO:0003676">
    <property type="term" value="F:nucleic acid binding"/>
    <property type="evidence" value="ECO:0007669"/>
    <property type="project" value="InterPro"/>
</dbReference>
<evidence type="ECO:0000313" key="3">
    <source>
        <dbReference type="Proteomes" id="UP000792457"/>
    </source>
</evidence>
<keyword evidence="3" id="KW-1185">Reference proteome</keyword>
<proteinExistence type="predicted"/>